<keyword evidence="7" id="KW-0677">Repeat</keyword>
<evidence type="ECO:0000256" key="9">
    <source>
        <dbReference type="ARBA" id="ARBA00023136"/>
    </source>
</evidence>
<dbReference type="FunFam" id="3.80.10.10:FF:000041">
    <property type="entry name" value="LRR receptor-like serine/threonine-protein kinase ERECTA"/>
    <property type="match status" value="1"/>
</dbReference>
<comment type="similarity">
    <text evidence="2">Belongs to the RLP family.</text>
</comment>
<evidence type="ECO:0000256" key="11">
    <source>
        <dbReference type="ARBA" id="ARBA00023180"/>
    </source>
</evidence>
<comment type="caution">
    <text evidence="13">The sequence shown here is derived from an EMBL/GenBank/DDBJ whole genome shotgun (WGS) entry which is preliminary data.</text>
</comment>
<evidence type="ECO:0000256" key="5">
    <source>
        <dbReference type="ARBA" id="ARBA00022692"/>
    </source>
</evidence>
<keyword evidence="14" id="KW-1185">Reference proteome</keyword>
<keyword evidence="3" id="KW-1003">Cell membrane</keyword>
<keyword evidence="11" id="KW-0325">Glycoprotein</keyword>
<dbReference type="InterPro" id="IPR001611">
    <property type="entry name" value="Leu-rich_rpt"/>
</dbReference>
<evidence type="ECO:0000256" key="4">
    <source>
        <dbReference type="ARBA" id="ARBA00022614"/>
    </source>
</evidence>
<dbReference type="EMBL" id="BTGU01000908">
    <property type="protein sequence ID" value="GMN69692.1"/>
    <property type="molecule type" value="Genomic_DNA"/>
</dbReference>
<evidence type="ECO:0000313" key="14">
    <source>
        <dbReference type="Proteomes" id="UP001187192"/>
    </source>
</evidence>
<dbReference type="SUPFAM" id="SSF52058">
    <property type="entry name" value="L domain-like"/>
    <property type="match status" value="3"/>
</dbReference>
<proteinExistence type="inferred from homology"/>
<dbReference type="InterPro" id="IPR003591">
    <property type="entry name" value="Leu-rich_rpt_typical-subtyp"/>
</dbReference>
<dbReference type="PANTHER" id="PTHR48063:SF101">
    <property type="entry name" value="LRR RECEPTOR-LIKE SERINE_THREONINE-PROTEIN KINASE FLS2"/>
    <property type="match status" value="1"/>
</dbReference>
<dbReference type="InterPro" id="IPR032675">
    <property type="entry name" value="LRR_dom_sf"/>
</dbReference>
<keyword evidence="9" id="KW-0472">Membrane</keyword>
<name>A0AA88E7U7_FICCA</name>
<accession>A0AA88E7U7</accession>
<evidence type="ECO:0000256" key="1">
    <source>
        <dbReference type="ARBA" id="ARBA00004251"/>
    </source>
</evidence>
<dbReference type="GO" id="GO:0005886">
    <property type="term" value="C:plasma membrane"/>
    <property type="evidence" value="ECO:0007669"/>
    <property type="project" value="UniProtKB-SubCell"/>
</dbReference>
<keyword evidence="6 12" id="KW-0732">Signal</keyword>
<evidence type="ECO:0000256" key="3">
    <source>
        <dbReference type="ARBA" id="ARBA00022475"/>
    </source>
</evidence>
<evidence type="ECO:0000313" key="13">
    <source>
        <dbReference type="EMBL" id="GMN69692.1"/>
    </source>
</evidence>
<dbReference type="PRINTS" id="PR00019">
    <property type="entry name" value="LEURICHRPT"/>
</dbReference>
<keyword evidence="5" id="KW-0812">Transmembrane</keyword>
<protein>
    <submittedName>
        <fullName evidence="13">Uncharacterized protein</fullName>
    </submittedName>
</protein>
<feature type="signal peptide" evidence="12">
    <location>
        <begin position="1"/>
        <end position="24"/>
    </location>
</feature>
<evidence type="ECO:0000256" key="7">
    <source>
        <dbReference type="ARBA" id="ARBA00022737"/>
    </source>
</evidence>
<dbReference type="PROSITE" id="PS51450">
    <property type="entry name" value="LRR"/>
    <property type="match status" value="1"/>
</dbReference>
<evidence type="ECO:0000256" key="6">
    <source>
        <dbReference type="ARBA" id="ARBA00022729"/>
    </source>
</evidence>
<reference evidence="13" key="1">
    <citation type="submission" date="2023-07" db="EMBL/GenBank/DDBJ databases">
        <title>draft genome sequence of fig (Ficus carica).</title>
        <authorList>
            <person name="Takahashi T."/>
            <person name="Nishimura K."/>
        </authorList>
    </citation>
    <scope>NUCLEOTIDE SEQUENCE</scope>
</reference>
<keyword evidence="8" id="KW-1133">Transmembrane helix</keyword>
<feature type="chain" id="PRO_5041674884" evidence="12">
    <location>
        <begin position="25"/>
        <end position="773"/>
    </location>
</feature>
<organism evidence="13 14">
    <name type="scientific">Ficus carica</name>
    <name type="common">Common fig</name>
    <dbReference type="NCBI Taxonomy" id="3494"/>
    <lineage>
        <taxon>Eukaryota</taxon>
        <taxon>Viridiplantae</taxon>
        <taxon>Streptophyta</taxon>
        <taxon>Embryophyta</taxon>
        <taxon>Tracheophyta</taxon>
        <taxon>Spermatophyta</taxon>
        <taxon>Magnoliopsida</taxon>
        <taxon>eudicotyledons</taxon>
        <taxon>Gunneridae</taxon>
        <taxon>Pentapetalae</taxon>
        <taxon>rosids</taxon>
        <taxon>fabids</taxon>
        <taxon>Rosales</taxon>
        <taxon>Moraceae</taxon>
        <taxon>Ficeae</taxon>
        <taxon>Ficus</taxon>
    </lineage>
</organism>
<dbReference type="Proteomes" id="UP001187192">
    <property type="component" value="Unassembled WGS sequence"/>
</dbReference>
<sequence>MMSRLVPRIIVFIALLIYSTGSSGSNLRVGEPKIRCREVERKALVRIKDFLYNSAVGTFPSSWGTMRRKESAVNGTESRATTNLVMPSSLIFRMSRTVFSLEILSSTLVKLFGPEWPLCGWKLHPKLHWSARQIKIKCLETVSRLSSLRLLDLTNTDRSMAYDWVRVVNDLPHLRYLELSCCGLPDIAPPSLSLVNSSKFLSDLDLSRNLLSSSVFQWLFNYSRCFVHLDLSYSLLNTSIPNSFGNNLAALQSLRLVGNELEGYEWETDFYDPRGSELEANFVDPRSNRFGGLISKYFGNMTALLHLDLSSNQLEGSIPEVLGNMTFLEYLDLSNNMLSGEIPKSIWKLSALQQFRAYNNGLTGQLQFAESASSWRAHFPLEYLDLGKKKFMGLLPNFTLYPSLKRVLLNSNQLIGNVLESPRQLSKLEHFHIANNSIVDVISEAHFSKLFNLSSLDLSSNSYLVFDISTDWIPPFQLDCLGLGGCKGTIQANQESIPPRIGDIDLSSNHLEGPLSGELPDCWSQVVGSSLRVLILGNNKLSGKIPSSVGFLTGMEILHLGNNNLTAELPSSLRNCTELVIFDVGENNLLRTMPKWIRKSLTKLVILSLRSNNFNGNVPWELCHSVHLQLLDLSSNNLSSNIPNCLGNITSMKEIGGTDSAIKEAYDSLFYCCVPSDFYNEKLVLEWKGALLAFKNFGLLKNVELLSNKLLGDIPREITQLIGLVSLNLSRNNLSKILTGAQLQAGDANAYIKNPELCGDTLPKKCPREEPIP</sequence>
<dbReference type="Pfam" id="PF00560">
    <property type="entry name" value="LRR_1"/>
    <property type="match status" value="3"/>
</dbReference>
<dbReference type="Pfam" id="PF13855">
    <property type="entry name" value="LRR_8"/>
    <property type="match status" value="1"/>
</dbReference>
<gene>
    <name evidence="13" type="ORF">TIFTF001_038736</name>
</gene>
<dbReference type="InterPro" id="IPR046956">
    <property type="entry name" value="RLP23-like"/>
</dbReference>
<evidence type="ECO:0000256" key="2">
    <source>
        <dbReference type="ARBA" id="ARBA00009592"/>
    </source>
</evidence>
<dbReference type="SMART" id="SM00369">
    <property type="entry name" value="LRR_TYP"/>
    <property type="match status" value="6"/>
</dbReference>
<dbReference type="PANTHER" id="PTHR48063">
    <property type="entry name" value="LRR RECEPTOR-LIKE KINASE"/>
    <property type="match status" value="1"/>
</dbReference>
<dbReference type="Gene3D" id="3.80.10.10">
    <property type="entry name" value="Ribonuclease Inhibitor"/>
    <property type="match status" value="3"/>
</dbReference>
<evidence type="ECO:0000256" key="8">
    <source>
        <dbReference type="ARBA" id="ARBA00022989"/>
    </source>
</evidence>
<comment type="subcellular location">
    <subcellularLocation>
        <location evidence="1">Cell membrane</location>
        <topology evidence="1">Single-pass type I membrane protein</topology>
    </subcellularLocation>
</comment>
<evidence type="ECO:0000256" key="12">
    <source>
        <dbReference type="SAM" id="SignalP"/>
    </source>
</evidence>
<keyword evidence="10" id="KW-0675">Receptor</keyword>
<evidence type="ECO:0000256" key="10">
    <source>
        <dbReference type="ARBA" id="ARBA00023170"/>
    </source>
</evidence>
<dbReference type="AlphaFoldDB" id="A0AA88E7U7"/>
<keyword evidence="4" id="KW-0433">Leucine-rich repeat</keyword>